<dbReference type="PANTHER" id="PTHR31728:SF2">
    <property type="entry name" value="BRCA1-A COMPLEX SUBUNIT ABRAXAS 1"/>
    <property type="match status" value="1"/>
</dbReference>
<dbReference type="InterPro" id="IPR023238">
    <property type="entry name" value="FAM175"/>
</dbReference>
<feature type="domain" description="MPN" evidence="13">
    <location>
        <begin position="7"/>
        <end position="157"/>
    </location>
</feature>
<organism evidence="14 15">
    <name type="scientific">Aotus nancymaae</name>
    <name type="common">Ma's night monkey</name>
    <dbReference type="NCBI Taxonomy" id="37293"/>
    <lineage>
        <taxon>Eukaryota</taxon>
        <taxon>Metazoa</taxon>
        <taxon>Chordata</taxon>
        <taxon>Craniata</taxon>
        <taxon>Vertebrata</taxon>
        <taxon>Euteleostomi</taxon>
        <taxon>Mammalia</taxon>
        <taxon>Eutheria</taxon>
        <taxon>Euarchontoglires</taxon>
        <taxon>Primates</taxon>
        <taxon>Haplorrhini</taxon>
        <taxon>Platyrrhini</taxon>
        <taxon>Aotidae</taxon>
        <taxon>Aotus</taxon>
    </lineage>
</organism>
<dbReference type="Pfam" id="PF21125">
    <property type="entry name" value="MPN_2A_DUB_like"/>
    <property type="match status" value="1"/>
</dbReference>
<dbReference type="GO" id="GO:0006325">
    <property type="term" value="P:chromatin organization"/>
    <property type="evidence" value="ECO:0007669"/>
    <property type="project" value="UniProtKB-KW"/>
</dbReference>
<dbReference type="AlphaFoldDB" id="A0A2K5EXB4"/>
<keyword evidence="15" id="KW-1185">Reference proteome</keyword>
<evidence type="ECO:0000313" key="14">
    <source>
        <dbReference type="Ensembl" id="ENSANAP00000037859.1"/>
    </source>
</evidence>
<sequence>MEGESTSAVLSGFVLGALAFQHLNTDSDTEGFLLGEVKGEAKNSITDSQMDDVEVVYTIGESFISPIFDFYNSSGEVNEQALKKILSNVKKNVVGWYKFRRHSDQIMTFRERLLHKNLQEHFSNQDLVFLLLTPSIITESCSTHRLEHALYKPQKGLFHRVPLVVANLGMSEQLGYKTVSGSCMSTGFSRAVQTHSSKFFEEDGSLKEVHKINEMYASLQGELKVREKNIQKDPQENIFLCQALRTFFPDSEFLHSCVMSLKNRHVSKSNCNNHHHLDVVDNLTLMVEHTDIPEASPASTPQTIKHKASDLDDRWQFKRLRLLDTQDKPSKTDADGSNQEKASKMSSPETDEEIEKMKGFDEYSRSPTF</sequence>
<dbReference type="GO" id="GO:0070531">
    <property type="term" value="C:BRCA1-A complex"/>
    <property type="evidence" value="ECO:0007669"/>
    <property type="project" value="Ensembl"/>
</dbReference>
<dbReference type="InterPro" id="IPR037518">
    <property type="entry name" value="MPN"/>
</dbReference>
<dbReference type="GO" id="GO:0008608">
    <property type="term" value="P:attachment of spindle microtubules to kinetochore"/>
    <property type="evidence" value="ECO:0007669"/>
    <property type="project" value="TreeGrafter"/>
</dbReference>
<evidence type="ECO:0000313" key="15">
    <source>
        <dbReference type="Proteomes" id="UP000233020"/>
    </source>
</evidence>
<feature type="compositionally biased region" description="Polar residues" evidence="12">
    <location>
        <begin position="335"/>
        <end position="348"/>
    </location>
</feature>
<dbReference type="GO" id="GO:0010212">
    <property type="term" value="P:response to ionizing radiation"/>
    <property type="evidence" value="ECO:0007669"/>
    <property type="project" value="Ensembl"/>
</dbReference>
<keyword evidence="9" id="KW-0539">Nucleus</keyword>
<proteinExistence type="inferred from homology"/>
<dbReference type="GO" id="GO:0090307">
    <property type="term" value="P:mitotic spindle assembly"/>
    <property type="evidence" value="ECO:0007669"/>
    <property type="project" value="TreeGrafter"/>
</dbReference>
<comment type="similarity">
    <text evidence="2">Belongs to the FAM175 family. Abraxas subfamily.</text>
</comment>
<dbReference type="GO" id="GO:0006302">
    <property type="term" value="P:double-strand break repair"/>
    <property type="evidence" value="ECO:0007669"/>
    <property type="project" value="Ensembl"/>
</dbReference>
<dbReference type="Proteomes" id="UP000233020">
    <property type="component" value="Unplaced"/>
</dbReference>
<dbReference type="PRINTS" id="PR02051">
    <property type="entry name" value="PROTEINF175"/>
</dbReference>
<dbReference type="GO" id="GO:0016604">
    <property type="term" value="C:nuclear body"/>
    <property type="evidence" value="ECO:0007669"/>
    <property type="project" value="Ensembl"/>
</dbReference>
<evidence type="ECO:0000256" key="10">
    <source>
        <dbReference type="ARBA" id="ARBA00030629"/>
    </source>
</evidence>
<keyword evidence="6" id="KW-0156">Chromatin regulator</keyword>
<dbReference type="STRING" id="37293.ENSANAP00000037859"/>
<evidence type="ECO:0000256" key="1">
    <source>
        <dbReference type="ARBA" id="ARBA00004123"/>
    </source>
</evidence>
<keyword evidence="8" id="KW-0234">DNA repair</keyword>
<evidence type="ECO:0000259" key="13">
    <source>
        <dbReference type="PROSITE" id="PS50249"/>
    </source>
</evidence>
<dbReference type="PANTHER" id="PTHR31728">
    <property type="entry name" value="ABRAXAS FAMILY MEMBER"/>
    <property type="match status" value="1"/>
</dbReference>
<evidence type="ECO:0000256" key="8">
    <source>
        <dbReference type="ARBA" id="ARBA00023204"/>
    </source>
</evidence>
<dbReference type="PRINTS" id="PR02052">
    <property type="entry name" value="ABRAXAS"/>
</dbReference>
<dbReference type="CDD" id="cd23523">
    <property type="entry name" value="Abraxas_1"/>
    <property type="match status" value="1"/>
</dbReference>
<comment type="subcellular location">
    <subcellularLocation>
        <location evidence="1">Nucleus</location>
    </subcellularLocation>
</comment>
<accession>A0A2K5EXB4</accession>
<evidence type="ECO:0000256" key="3">
    <source>
        <dbReference type="ARBA" id="ARBA00013672"/>
    </source>
</evidence>
<evidence type="ECO:0000256" key="7">
    <source>
        <dbReference type="ARBA" id="ARBA00023054"/>
    </source>
</evidence>
<dbReference type="GeneTree" id="ENSGT00530000063424"/>
<feature type="compositionally biased region" description="Basic and acidic residues" evidence="12">
    <location>
        <begin position="355"/>
        <end position="369"/>
    </location>
</feature>
<evidence type="ECO:0000256" key="5">
    <source>
        <dbReference type="ARBA" id="ARBA00022763"/>
    </source>
</evidence>
<dbReference type="Ensembl" id="ENSANAT00000055944.1">
    <property type="protein sequence ID" value="ENSANAP00000037859.1"/>
    <property type="gene ID" value="ENSANAG00000036409.1"/>
</dbReference>
<feature type="region of interest" description="Disordered" evidence="12">
    <location>
        <begin position="322"/>
        <end position="369"/>
    </location>
</feature>
<dbReference type="PROSITE" id="PS50249">
    <property type="entry name" value="MPN"/>
    <property type="match status" value="1"/>
</dbReference>
<dbReference type="GO" id="GO:0007095">
    <property type="term" value="P:mitotic G2 DNA damage checkpoint signaling"/>
    <property type="evidence" value="ECO:0007669"/>
    <property type="project" value="Ensembl"/>
</dbReference>
<evidence type="ECO:0000256" key="4">
    <source>
        <dbReference type="ARBA" id="ARBA00022553"/>
    </source>
</evidence>
<reference evidence="14" key="2">
    <citation type="submission" date="2025-09" db="UniProtKB">
        <authorList>
            <consortium name="Ensembl"/>
        </authorList>
    </citation>
    <scope>IDENTIFICATION</scope>
</reference>
<name>A0A2K5EXB4_AOTNA</name>
<evidence type="ECO:0000256" key="12">
    <source>
        <dbReference type="SAM" id="MobiDB-lite"/>
    </source>
</evidence>
<keyword evidence="5" id="KW-0227">DNA damage</keyword>
<dbReference type="GO" id="GO:0008017">
    <property type="term" value="F:microtubule binding"/>
    <property type="evidence" value="ECO:0007669"/>
    <property type="project" value="TreeGrafter"/>
</dbReference>
<gene>
    <name evidence="14" type="primary">ABRAXAS1</name>
</gene>
<evidence type="ECO:0000256" key="11">
    <source>
        <dbReference type="ARBA" id="ARBA00030777"/>
    </source>
</evidence>
<reference evidence="14" key="1">
    <citation type="submission" date="2025-08" db="UniProtKB">
        <authorList>
            <consortium name="Ensembl"/>
        </authorList>
    </citation>
    <scope>IDENTIFICATION</scope>
</reference>
<dbReference type="InterPro" id="IPR023239">
    <property type="entry name" value="BRISC_Abraxas1"/>
</dbReference>
<dbReference type="GO" id="GO:0045739">
    <property type="term" value="P:positive regulation of DNA repair"/>
    <property type="evidence" value="ECO:0007669"/>
    <property type="project" value="Ensembl"/>
</dbReference>
<feature type="compositionally biased region" description="Basic and acidic residues" evidence="12">
    <location>
        <begin position="322"/>
        <end position="334"/>
    </location>
</feature>
<dbReference type="GO" id="GO:0031593">
    <property type="term" value="F:polyubiquitin modification-dependent protein binding"/>
    <property type="evidence" value="ECO:0007669"/>
    <property type="project" value="Ensembl"/>
</dbReference>
<keyword evidence="7" id="KW-0175">Coiled coil</keyword>
<dbReference type="OMA" id="MEYAAFI"/>
<evidence type="ECO:0000256" key="9">
    <source>
        <dbReference type="ARBA" id="ARBA00023242"/>
    </source>
</evidence>
<evidence type="ECO:0000256" key="2">
    <source>
        <dbReference type="ARBA" id="ARBA00007890"/>
    </source>
</evidence>
<dbReference type="GO" id="GO:0070536">
    <property type="term" value="P:protein K63-linked deubiquitination"/>
    <property type="evidence" value="ECO:0007669"/>
    <property type="project" value="TreeGrafter"/>
</dbReference>
<evidence type="ECO:0000256" key="6">
    <source>
        <dbReference type="ARBA" id="ARBA00022853"/>
    </source>
</evidence>
<protein>
    <recommendedName>
        <fullName evidence="3">BRCA1-A complex subunit Abraxas 1</fullName>
    </recommendedName>
    <alternativeName>
        <fullName evidence="11">Coiled-coil domain-containing protein 98</fullName>
    </alternativeName>
    <alternativeName>
        <fullName evidence="10">Protein FAM175A</fullName>
    </alternativeName>
</protein>
<keyword evidence="4" id="KW-0597">Phosphoprotein</keyword>